<sequence>METILPITRHISNLVIEFGPRLWVGGESSWMGEVMSRAMTDEERAALARVLAREECIWSLYQVVSEPLSWTSLSGDSDEQVQLWRHRVLGELDRVLLEAWKARAAVGAAARERAEVGRARDVAIRGIAQEEKRLVSLSEARNNAVRRWEQRKVLKEKMNYLRGLPTREVLARQIREAEEGRVMVEAEMRRSRDKRQRVVRELRVLLQAMSGVAEASREKRPAVVAANHDQKRQRKRFGSEADGNHSAGAMSIVGMNTDHPNDKMIWRSGYDSPNEEDDTGVATTDGLANDAIVTEENSVVCAPDTALGLQSTSLDQVDRYHHSSEMDDADGQAGPEDGELSEDSVDHRLG</sequence>
<feature type="region of interest" description="Disordered" evidence="1">
    <location>
        <begin position="219"/>
        <end position="246"/>
    </location>
</feature>
<dbReference type="EMBL" id="HBGH01015595">
    <property type="protein sequence ID" value="CAD9236602.1"/>
    <property type="molecule type" value="Transcribed_RNA"/>
</dbReference>
<evidence type="ECO:0000313" key="4">
    <source>
        <dbReference type="EMBL" id="CAD9236603.1"/>
    </source>
</evidence>
<protein>
    <submittedName>
        <fullName evidence="4">Uncharacterized protein</fullName>
    </submittedName>
</protein>
<gene>
    <name evidence="2" type="ORF">CCAE0312_LOCUS8697</name>
    <name evidence="3" type="ORF">CCAE0312_LOCUS8698</name>
    <name evidence="4" type="ORF">CCAE0312_LOCUS8699</name>
</gene>
<evidence type="ECO:0000313" key="3">
    <source>
        <dbReference type="EMBL" id="CAD9236602.1"/>
    </source>
</evidence>
<accession>A0A6T6CRC0</accession>
<feature type="region of interest" description="Disordered" evidence="1">
    <location>
        <begin position="316"/>
        <end position="350"/>
    </location>
</feature>
<evidence type="ECO:0000256" key="1">
    <source>
        <dbReference type="SAM" id="MobiDB-lite"/>
    </source>
</evidence>
<dbReference type="EMBL" id="HBGH01015594">
    <property type="protein sequence ID" value="CAD9236601.1"/>
    <property type="molecule type" value="Transcribed_RNA"/>
</dbReference>
<organism evidence="4">
    <name type="scientific">Compsopogon caeruleus</name>
    <dbReference type="NCBI Taxonomy" id="31354"/>
    <lineage>
        <taxon>Eukaryota</taxon>
        <taxon>Rhodophyta</taxon>
        <taxon>Compsopogonophyceae</taxon>
        <taxon>Compsopogonales</taxon>
        <taxon>Compsopogonaceae</taxon>
        <taxon>Compsopogon</taxon>
    </lineage>
</organism>
<reference evidence="4" key="1">
    <citation type="submission" date="2021-01" db="EMBL/GenBank/DDBJ databases">
        <authorList>
            <person name="Corre E."/>
            <person name="Pelletier E."/>
            <person name="Niang G."/>
            <person name="Scheremetjew M."/>
            <person name="Finn R."/>
            <person name="Kale V."/>
            <person name="Holt S."/>
            <person name="Cochrane G."/>
            <person name="Meng A."/>
            <person name="Brown T."/>
            <person name="Cohen L."/>
        </authorList>
    </citation>
    <scope>NUCLEOTIDE SEQUENCE</scope>
    <source>
        <strain evidence="4">SAG 36.94</strain>
    </source>
</reference>
<dbReference type="EMBL" id="HBGH01015596">
    <property type="protein sequence ID" value="CAD9236603.1"/>
    <property type="molecule type" value="Transcribed_RNA"/>
</dbReference>
<feature type="compositionally biased region" description="Acidic residues" evidence="1">
    <location>
        <begin position="326"/>
        <end position="343"/>
    </location>
</feature>
<dbReference type="AlphaFoldDB" id="A0A6T6CRC0"/>
<feature type="compositionally biased region" description="Basic and acidic residues" evidence="1">
    <location>
        <begin position="316"/>
        <end position="325"/>
    </location>
</feature>
<proteinExistence type="predicted"/>
<evidence type="ECO:0000313" key="2">
    <source>
        <dbReference type="EMBL" id="CAD9236601.1"/>
    </source>
</evidence>
<name>A0A6T6CRC0_9RHOD</name>